<evidence type="ECO:0000256" key="3">
    <source>
        <dbReference type="ARBA" id="ARBA00022723"/>
    </source>
</evidence>
<comment type="cofactor">
    <cofactor evidence="5">
        <name>Zn(2+)</name>
        <dbReference type="ChEBI" id="CHEBI:29105"/>
    </cofactor>
    <text evidence="5">Binds 1 zinc ion per subunit.</text>
</comment>
<feature type="binding site" evidence="5">
    <location>
        <position position="340"/>
    </location>
    <ligand>
        <name>Zn(2+)</name>
        <dbReference type="ChEBI" id="CHEBI:29105"/>
    </ligand>
</feature>
<organism evidence="7 8">
    <name type="scientific">Drosophila lebanonensis</name>
    <name type="common">Fruit fly</name>
    <name type="synonym">Scaptodrosophila lebanonensis</name>
    <dbReference type="NCBI Taxonomy" id="7225"/>
    <lineage>
        <taxon>Eukaryota</taxon>
        <taxon>Metazoa</taxon>
        <taxon>Ecdysozoa</taxon>
        <taxon>Arthropoda</taxon>
        <taxon>Hexapoda</taxon>
        <taxon>Insecta</taxon>
        <taxon>Pterygota</taxon>
        <taxon>Neoptera</taxon>
        <taxon>Endopterygota</taxon>
        <taxon>Diptera</taxon>
        <taxon>Brachycera</taxon>
        <taxon>Muscomorpha</taxon>
        <taxon>Ephydroidea</taxon>
        <taxon>Drosophilidae</taxon>
        <taxon>Scaptodrosophila</taxon>
    </lineage>
</organism>
<comment type="subcellular location">
    <subcellularLocation>
        <location evidence="5">Cytoplasm</location>
    </subcellularLocation>
</comment>
<dbReference type="PANTHER" id="PTHR46064:SF1">
    <property type="entry name" value="QUEUINE TRNA-RIBOSYLTRANSFERASE ACCESSORY SUBUNIT 2"/>
    <property type="match status" value="1"/>
</dbReference>
<gene>
    <name evidence="8" type="primary">LOC115632307</name>
</gene>
<evidence type="ECO:0000256" key="2">
    <source>
        <dbReference type="ARBA" id="ARBA00022694"/>
    </source>
</evidence>
<dbReference type="GO" id="GO:0008479">
    <property type="term" value="F:tRNA-guanosine(34) queuine transglycosylase activity"/>
    <property type="evidence" value="ECO:0007669"/>
    <property type="project" value="UniProtKB-UniRule"/>
</dbReference>
<protein>
    <recommendedName>
        <fullName evidence="5">Queuine tRNA-ribosyltransferase accessory subunit 2</fullName>
    </recommendedName>
    <alternativeName>
        <fullName evidence="5">Queuine tRNA-ribosyltransferase domain-containing protein 1</fullName>
    </alternativeName>
</protein>
<accession>A0A6J2UA94</accession>
<dbReference type="Proteomes" id="UP000504634">
    <property type="component" value="Unplaced"/>
</dbReference>
<feature type="binding site" evidence="5">
    <location>
        <position position="366"/>
    </location>
    <ligand>
        <name>Zn(2+)</name>
        <dbReference type="ChEBI" id="CHEBI:29105"/>
    </ligand>
</feature>
<dbReference type="SUPFAM" id="SSF51713">
    <property type="entry name" value="tRNA-guanine transglycosylase"/>
    <property type="match status" value="1"/>
</dbReference>
<dbReference type="NCBIfam" id="TIGR00449">
    <property type="entry name" value="tgt_general"/>
    <property type="match status" value="1"/>
</dbReference>
<dbReference type="OrthoDB" id="27601at2759"/>
<dbReference type="Gene3D" id="3.20.20.105">
    <property type="entry name" value="Queuine tRNA-ribosyltransferase-like"/>
    <property type="match status" value="1"/>
</dbReference>
<proteinExistence type="inferred from homology"/>
<dbReference type="InterPro" id="IPR050852">
    <property type="entry name" value="Queuine_tRNA-ribosyltrfase"/>
</dbReference>
<comment type="similarity">
    <text evidence="5">Belongs to the queuine tRNA-ribosyltransferase family. QTRT2 subfamily.</text>
</comment>
<keyword evidence="1 5" id="KW-0963">Cytoplasm</keyword>
<comment type="function">
    <text evidence="5">Non-catalytic subunit of the queuine tRNA-ribosyltransferase (TGT) that catalyzes the base-exchange of a guanine (G) residue with queuine (Q) at position 34 (anticodon wobble position) in tRNAs with GU(N) anticodons (tRNA-Asp, -Asn, -His and -Tyr), resulting in the hypermodified nucleoside queuosine (7-(((4,5-cis-dihydroxy-2-cyclopenten-1-yl)amino)methyl)-7-deazaguanosine).</text>
</comment>
<feature type="domain" description="tRNA-guanine(15) transglycosylase-like" evidence="6">
    <location>
        <begin position="13"/>
        <end position="392"/>
    </location>
</feature>
<dbReference type="GO" id="GO:0006400">
    <property type="term" value="P:tRNA modification"/>
    <property type="evidence" value="ECO:0007669"/>
    <property type="project" value="InterPro"/>
</dbReference>
<keyword evidence="4 5" id="KW-0862">Zinc</keyword>
<keyword evidence="7" id="KW-1185">Reference proteome</keyword>
<sequence length="425" mass="47399">MKFVINKQISRDSGRLGQLLIQRGEGAGQLQLRTPLLMQTTKGGSIPYLSGNVFEYVSKEQQPLLLQLTLSTMDQMAESLLQYPSGLSAYVGYPGYPNVLLFRDPCETTPSGGNDRDVVPLYTRHGKGSITAQRYMELMDSFAPDLYQGLCDADTNADSSKKRVQKSVDRTERFMDYCYEQHGKLDRLSKSTLLAPIVGGYSTYARTQSIKHARQQPANSFGGYVLEGFHTNGLSATHLEASKLLPIVKHCVTELDDEKPRMMCGAYTPLMILELVRLGVDMFDTSYAYCAAVNYKALTFNFELNDENGCPKQTPFLDITDDTLKEDFRPLVANCSCLACQKHTRAYVHHLYKTNELLGPILLMVHNLHHYMAFFETIHKSMASDKLSELAKLLNADSTADYSIAKNVKVINKAGMGKGFVSATN</sequence>
<dbReference type="RefSeq" id="XP_030385269.1">
    <property type="nucleotide sequence ID" value="XM_030529409.1"/>
</dbReference>
<evidence type="ECO:0000256" key="4">
    <source>
        <dbReference type="ARBA" id="ARBA00022833"/>
    </source>
</evidence>
<dbReference type="GO" id="GO:0005737">
    <property type="term" value="C:cytoplasm"/>
    <property type="evidence" value="ECO:0007669"/>
    <property type="project" value="UniProtKB-SubCell"/>
</dbReference>
<comment type="subunit">
    <text evidence="5">Heterodimer of a catalytic subunit and an accessory subunit.</text>
</comment>
<dbReference type="InterPro" id="IPR002616">
    <property type="entry name" value="tRNA_ribo_trans-like"/>
</dbReference>
<dbReference type="Pfam" id="PF01702">
    <property type="entry name" value="TGT"/>
    <property type="match status" value="1"/>
</dbReference>
<evidence type="ECO:0000259" key="6">
    <source>
        <dbReference type="Pfam" id="PF01702"/>
    </source>
</evidence>
<feature type="binding site" evidence="5">
    <location>
        <position position="337"/>
    </location>
    <ligand>
        <name>Zn(2+)</name>
        <dbReference type="ChEBI" id="CHEBI:29105"/>
    </ligand>
</feature>
<keyword evidence="2 5" id="KW-0819">tRNA processing</keyword>
<evidence type="ECO:0000313" key="7">
    <source>
        <dbReference type="Proteomes" id="UP000504634"/>
    </source>
</evidence>
<dbReference type="InterPro" id="IPR036511">
    <property type="entry name" value="TGT-like_sf"/>
</dbReference>
<dbReference type="GeneID" id="115632307"/>
<dbReference type="GO" id="GO:0046872">
    <property type="term" value="F:metal ion binding"/>
    <property type="evidence" value="ECO:0007669"/>
    <property type="project" value="UniProtKB-KW"/>
</dbReference>
<dbReference type="AlphaFoldDB" id="A0A6J2UA94"/>
<dbReference type="HAMAP" id="MF_03043">
    <property type="entry name" value="QTRT2"/>
    <property type="match status" value="1"/>
</dbReference>
<evidence type="ECO:0000313" key="8">
    <source>
        <dbReference type="RefSeq" id="XP_030385269.1"/>
    </source>
</evidence>
<evidence type="ECO:0000256" key="1">
    <source>
        <dbReference type="ARBA" id="ARBA00022490"/>
    </source>
</evidence>
<evidence type="ECO:0000256" key="5">
    <source>
        <dbReference type="HAMAP-Rule" id="MF_03043"/>
    </source>
</evidence>
<dbReference type="PANTHER" id="PTHR46064">
    <property type="entry name" value="QUEUINE TRNA-RIBOSYLTRANSFERASE ACCESSORY SUBUNIT 2"/>
    <property type="match status" value="1"/>
</dbReference>
<name>A0A6J2UA94_DROLE</name>
<reference evidence="8" key="1">
    <citation type="submission" date="2025-08" db="UniProtKB">
        <authorList>
            <consortium name="RefSeq"/>
        </authorList>
    </citation>
    <scope>IDENTIFICATION</scope>
    <source>
        <strain evidence="8">11010-0011.00</strain>
        <tissue evidence="8">Whole body</tissue>
    </source>
</reference>
<feature type="binding site" evidence="5">
    <location>
        <position position="335"/>
    </location>
    <ligand>
        <name>Zn(2+)</name>
        <dbReference type="ChEBI" id="CHEBI:29105"/>
    </ligand>
</feature>
<keyword evidence="3 5" id="KW-0479">Metal-binding</keyword>
<dbReference type="InterPro" id="IPR028592">
    <property type="entry name" value="QTRTD1"/>
</dbReference>